<dbReference type="FunCoup" id="A0A6I8NBF7">
    <property type="interactions" value="28"/>
</dbReference>
<dbReference type="Proteomes" id="UP000002279">
    <property type="component" value="Chromosome X2"/>
</dbReference>
<evidence type="ECO:0000313" key="5">
    <source>
        <dbReference type="Ensembl" id="ENSOANP00000038522.1"/>
    </source>
</evidence>
<reference evidence="5" key="3">
    <citation type="submission" date="2025-09" db="UniProtKB">
        <authorList>
            <consortium name="Ensembl"/>
        </authorList>
    </citation>
    <scope>IDENTIFICATION</scope>
    <source>
        <strain evidence="5">Glennie</strain>
    </source>
</reference>
<keyword evidence="3" id="KW-0175">Coiled coil</keyword>
<dbReference type="PANTHER" id="PTHR10104:SF6">
    <property type="entry name" value="STATHMIN-4"/>
    <property type="match status" value="1"/>
</dbReference>
<feature type="region of interest" description="Disordered" evidence="4">
    <location>
        <begin position="170"/>
        <end position="231"/>
    </location>
</feature>
<dbReference type="Ensembl" id="ENSOANT00000070102.1">
    <property type="protein sequence ID" value="ENSOANP00000038522.1"/>
    <property type="gene ID" value="ENSOANG00000011270.3"/>
</dbReference>
<dbReference type="InterPro" id="IPR036002">
    <property type="entry name" value="Stathmin_sf"/>
</dbReference>
<reference evidence="5 6" key="1">
    <citation type="journal article" date="2008" name="Nature">
        <title>Genome analysis of the platypus reveals unique signatures of evolution.</title>
        <authorList>
            <person name="Warren W.C."/>
            <person name="Hillier L.W."/>
            <person name="Marshall Graves J.A."/>
            <person name="Birney E."/>
            <person name="Ponting C.P."/>
            <person name="Grutzner F."/>
            <person name="Belov K."/>
            <person name="Miller W."/>
            <person name="Clarke L."/>
            <person name="Chinwalla A.T."/>
            <person name="Yang S.P."/>
            <person name="Heger A."/>
            <person name="Locke D.P."/>
            <person name="Miethke P."/>
            <person name="Waters P.D."/>
            <person name="Veyrunes F."/>
            <person name="Fulton L."/>
            <person name="Fulton B."/>
            <person name="Graves T."/>
            <person name="Wallis J."/>
            <person name="Puente X.S."/>
            <person name="Lopez-Otin C."/>
            <person name="Ordonez G.R."/>
            <person name="Eichler E.E."/>
            <person name="Chen L."/>
            <person name="Cheng Z."/>
            <person name="Deakin J.E."/>
            <person name="Alsop A."/>
            <person name="Thompson K."/>
            <person name="Kirby P."/>
            <person name="Papenfuss A.T."/>
            <person name="Wakefield M.J."/>
            <person name="Olender T."/>
            <person name="Lancet D."/>
            <person name="Huttley G.A."/>
            <person name="Smit A.F."/>
            <person name="Pask A."/>
            <person name="Temple-Smith P."/>
            <person name="Batzer M.A."/>
            <person name="Walker J.A."/>
            <person name="Konkel M.K."/>
            <person name="Harris R.S."/>
            <person name="Whittington C.M."/>
            <person name="Wong E.S."/>
            <person name="Gemmell N.J."/>
            <person name="Buschiazzo E."/>
            <person name="Vargas Jentzsch I.M."/>
            <person name="Merkel A."/>
            <person name="Schmitz J."/>
            <person name="Zemann A."/>
            <person name="Churakov G."/>
            <person name="Kriegs J.O."/>
            <person name="Brosius J."/>
            <person name="Murchison E.P."/>
            <person name="Sachidanandam R."/>
            <person name="Smith C."/>
            <person name="Hannon G.J."/>
            <person name="Tsend-Ayush E."/>
            <person name="McMillan D."/>
            <person name="Attenborough R."/>
            <person name="Rens W."/>
            <person name="Ferguson-Smith M."/>
            <person name="Lefevre C.M."/>
            <person name="Sharp J.A."/>
            <person name="Nicholas K.R."/>
            <person name="Ray D.A."/>
            <person name="Kube M."/>
            <person name="Reinhardt R."/>
            <person name="Pringle T.H."/>
            <person name="Taylor J."/>
            <person name="Jones R.C."/>
            <person name="Nixon B."/>
            <person name="Dacheux J.L."/>
            <person name="Niwa H."/>
            <person name="Sekita Y."/>
            <person name="Huang X."/>
            <person name="Stark A."/>
            <person name="Kheradpour P."/>
            <person name="Kellis M."/>
            <person name="Flicek P."/>
            <person name="Chen Y."/>
            <person name="Webber C."/>
            <person name="Hardison R."/>
            <person name="Nelson J."/>
            <person name="Hallsworth-Pepin K."/>
            <person name="Delehaunty K."/>
            <person name="Markovic C."/>
            <person name="Minx P."/>
            <person name="Feng Y."/>
            <person name="Kremitzki C."/>
            <person name="Mitreva M."/>
            <person name="Glasscock J."/>
            <person name="Wylie T."/>
            <person name="Wohldmann P."/>
            <person name="Thiru P."/>
            <person name="Nhan M.N."/>
            <person name="Pohl C.S."/>
            <person name="Smith S.M."/>
            <person name="Hou S."/>
            <person name="Nefedov M."/>
            <person name="de Jong P.J."/>
            <person name="Renfree M.B."/>
            <person name="Mardis E.R."/>
            <person name="Wilson R.K."/>
        </authorList>
    </citation>
    <scope>NUCLEOTIDE SEQUENCE [LARGE SCALE GENOMIC DNA]</scope>
    <source>
        <strain evidence="5 6">Glennie</strain>
    </source>
</reference>
<sequence>MTLAAYKEKMKELPLVSLFCSCFLADPLSKAAYKQEADTVDLAWCVIPDMEVIELNKRASGESFEVILKPPSADGVPEFYASVPRRRDPSLEEIQKKLEAAEERRKGQEAELLKQLAGKREHEREVLQKAIEDNNNFIRAAQQRLAHRMETNKENREAHLAAMLERLQEKDKRAEEGRPKISPSLTPRDTAGRGSASTGRPSPSGRAPVPGPRGGDVRPPGPGPAPPSHLSISSTYCRLKSKDGTILSMCCGSQMLACNSSLTVLRTTP</sequence>
<evidence type="ECO:0000256" key="2">
    <source>
        <dbReference type="ARBA" id="ARBA00020591"/>
    </source>
</evidence>
<dbReference type="InParanoid" id="A0A6I8NBF7"/>
<dbReference type="InterPro" id="IPR030514">
    <property type="entry name" value="Stathmin_CS"/>
</dbReference>
<dbReference type="InterPro" id="IPR000956">
    <property type="entry name" value="Stathmin_fam"/>
</dbReference>
<dbReference type="OMA" id="LGWCAIK"/>
<comment type="similarity">
    <text evidence="1">Belongs to the stathmin family.</text>
</comment>
<dbReference type="Gene3D" id="6.10.280.30">
    <property type="match status" value="1"/>
</dbReference>
<gene>
    <name evidence="5" type="primary">STMN4</name>
</gene>
<dbReference type="PROSITE" id="PS51663">
    <property type="entry name" value="STATHMIN_3"/>
    <property type="match status" value="1"/>
</dbReference>
<dbReference type="GeneTree" id="ENSGT01030000234597"/>
<name>A0A6I8NBF7_ORNAN</name>
<dbReference type="GO" id="GO:0031110">
    <property type="term" value="P:regulation of microtubule polymerization or depolymerization"/>
    <property type="evidence" value="ECO:0000318"/>
    <property type="project" value="GO_Central"/>
</dbReference>
<reference evidence="5" key="2">
    <citation type="submission" date="2025-08" db="UniProtKB">
        <authorList>
            <consortium name="Ensembl"/>
        </authorList>
    </citation>
    <scope>IDENTIFICATION</scope>
    <source>
        <strain evidence="5">Glennie</strain>
    </source>
</reference>
<dbReference type="GO" id="GO:0043005">
    <property type="term" value="C:neuron projection"/>
    <property type="evidence" value="ECO:0000318"/>
    <property type="project" value="GO_Central"/>
</dbReference>
<dbReference type="GO" id="GO:0007019">
    <property type="term" value="P:microtubule depolymerization"/>
    <property type="evidence" value="ECO:0000318"/>
    <property type="project" value="GO_Central"/>
</dbReference>
<dbReference type="SUPFAM" id="SSF101494">
    <property type="entry name" value="Stathmin"/>
    <property type="match status" value="1"/>
</dbReference>
<dbReference type="GO" id="GO:0015631">
    <property type="term" value="F:tubulin binding"/>
    <property type="evidence" value="ECO:0000318"/>
    <property type="project" value="GO_Central"/>
</dbReference>
<evidence type="ECO:0000256" key="4">
    <source>
        <dbReference type="SAM" id="MobiDB-lite"/>
    </source>
</evidence>
<dbReference type="PANTHER" id="PTHR10104">
    <property type="entry name" value="STATHMIN"/>
    <property type="match status" value="1"/>
</dbReference>
<dbReference type="PRINTS" id="PR00345">
    <property type="entry name" value="STATHMIN"/>
</dbReference>
<dbReference type="PROSITE" id="PS00563">
    <property type="entry name" value="STATHMIN_1"/>
    <property type="match status" value="1"/>
</dbReference>
<protein>
    <recommendedName>
        <fullName evidence="2">Stathmin-4</fullName>
    </recommendedName>
</protein>
<evidence type="ECO:0000256" key="1">
    <source>
        <dbReference type="ARBA" id="ARBA00006959"/>
    </source>
</evidence>
<feature type="compositionally biased region" description="Basic and acidic residues" evidence="4">
    <location>
        <begin position="170"/>
        <end position="179"/>
    </location>
</feature>
<proteinExistence type="inferred from homology"/>
<dbReference type="GO" id="GO:0031175">
    <property type="term" value="P:neuron projection development"/>
    <property type="evidence" value="ECO:0000318"/>
    <property type="project" value="GO_Central"/>
</dbReference>
<dbReference type="Bgee" id="ENSOANG00000011270">
    <property type="expression patterns" value="Expressed in brain and 8 other cell types or tissues"/>
</dbReference>
<dbReference type="AlphaFoldDB" id="A0A6I8NBF7"/>
<feature type="compositionally biased region" description="Low complexity" evidence="4">
    <location>
        <begin position="199"/>
        <end position="208"/>
    </location>
</feature>
<dbReference type="Pfam" id="PF00836">
    <property type="entry name" value="Stathmin"/>
    <property type="match status" value="1"/>
</dbReference>
<accession>A0A6I8NBF7</accession>
<organism evidence="5 6">
    <name type="scientific">Ornithorhynchus anatinus</name>
    <name type="common">Duckbill platypus</name>
    <dbReference type="NCBI Taxonomy" id="9258"/>
    <lineage>
        <taxon>Eukaryota</taxon>
        <taxon>Metazoa</taxon>
        <taxon>Chordata</taxon>
        <taxon>Craniata</taxon>
        <taxon>Vertebrata</taxon>
        <taxon>Euteleostomi</taxon>
        <taxon>Mammalia</taxon>
        <taxon>Monotremata</taxon>
        <taxon>Ornithorhynchidae</taxon>
        <taxon>Ornithorhynchus</taxon>
    </lineage>
</organism>
<dbReference type="GO" id="GO:0005737">
    <property type="term" value="C:cytoplasm"/>
    <property type="evidence" value="ECO:0000318"/>
    <property type="project" value="GO_Central"/>
</dbReference>
<keyword evidence="6" id="KW-1185">Reference proteome</keyword>
<evidence type="ECO:0000256" key="3">
    <source>
        <dbReference type="ARBA" id="ARBA00023054"/>
    </source>
</evidence>
<evidence type="ECO:0000313" key="6">
    <source>
        <dbReference type="Proteomes" id="UP000002279"/>
    </source>
</evidence>